<dbReference type="HOGENOM" id="CLU_2847191_0_0_9"/>
<organism evidence="1 2">
    <name type="scientific">Ruminococcus callidus ATCC 27760</name>
    <dbReference type="NCBI Taxonomy" id="411473"/>
    <lineage>
        <taxon>Bacteria</taxon>
        <taxon>Bacillati</taxon>
        <taxon>Bacillota</taxon>
        <taxon>Clostridia</taxon>
        <taxon>Eubacteriales</taxon>
        <taxon>Oscillospiraceae</taxon>
        <taxon>Ruminococcus</taxon>
    </lineage>
</organism>
<dbReference type="Proteomes" id="UP000016662">
    <property type="component" value="Unassembled WGS sequence"/>
</dbReference>
<sequence>MPSATAQTAGAGTKSNTRLPIQFYYNMNRTFLQDAIWFSRIFVTSYRFFPLEADNLYKLQLVLEV</sequence>
<dbReference type="STRING" id="411473.RUMCAL_01269"/>
<comment type="caution">
    <text evidence="1">The sequence shown here is derived from an EMBL/GenBank/DDBJ whole genome shotgun (WGS) entry which is preliminary data.</text>
</comment>
<name>U2KVP5_9FIRM</name>
<proteinExistence type="predicted"/>
<gene>
    <name evidence="1" type="ORF">RUMCAL_01269</name>
</gene>
<evidence type="ECO:0000313" key="1">
    <source>
        <dbReference type="EMBL" id="ERJ96367.1"/>
    </source>
</evidence>
<dbReference type="PATRIC" id="fig|411473.3.peg.1035"/>
<evidence type="ECO:0000313" key="2">
    <source>
        <dbReference type="Proteomes" id="UP000016662"/>
    </source>
</evidence>
<accession>U2KVP5</accession>
<protein>
    <submittedName>
        <fullName evidence="1">Uncharacterized protein</fullName>
    </submittedName>
</protein>
<dbReference type="EMBL" id="AWVF01000162">
    <property type="protein sequence ID" value="ERJ96367.1"/>
    <property type="molecule type" value="Genomic_DNA"/>
</dbReference>
<keyword evidence="2" id="KW-1185">Reference proteome</keyword>
<reference evidence="1 2" key="1">
    <citation type="submission" date="2013-07" db="EMBL/GenBank/DDBJ databases">
        <authorList>
            <person name="Weinstock G."/>
            <person name="Sodergren E."/>
            <person name="Wylie T."/>
            <person name="Fulton L."/>
            <person name="Fulton R."/>
            <person name="Fronick C."/>
            <person name="O'Laughlin M."/>
            <person name="Godfrey J."/>
            <person name="Miner T."/>
            <person name="Herter B."/>
            <person name="Appelbaum E."/>
            <person name="Cordes M."/>
            <person name="Lek S."/>
            <person name="Wollam A."/>
            <person name="Pepin K.H."/>
            <person name="Palsikar V.B."/>
            <person name="Mitreva M."/>
            <person name="Wilson R.K."/>
        </authorList>
    </citation>
    <scope>NUCLEOTIDE SEQUENCE [LARGE SCALE GENOMIC DNA]</scope>
    <source>
        <strain evidence="1 2">ATCC 27760</strain>
    </source>
</reference>
<dbReference type="AlphaFoldDB" id="U2KVP5"/>